<dbReference type="InterPro" id="IPR014729">
    <property type="entry name" value="Rossmann-like_a/b/a_fold"/>
</dbReference>
<keyword evidence="5" id="KW-1185">Reference proteome</keyword>
<dbReference type="Pfam" id="PF02698">
    <property type="entry name" value="DUF218"/>
    <property type="match status" value="1"/>
</dbReference>
<comment type="caution">
    <text evidence="4">The sequence shown here is derived from an EMBL/GenBank/DDBJ whole genome shotgun (WGS) entry which is preliminary data.</text>
</comment>
<gene>
    <name evidence="4" type="ORF">D1Y85_09180</name>
</gene>
<evidence type="ECO:0000313" key="5">
    <source>
        <dbReference type="Proteomes" id="UP000272778"/>
    </source>
</evidence>
<evidence type="ECO:0000256" key="2">
    <source>
        <dbReference type="SAM" id="Phobius"/>
    </source>
</evidence>
<feature type="region of interest" description="Disordered" evidence="1">
    <location>
        <begin position="1"/>
        <end position="23"/>
    </location>
</feature>
<keyword evidence="2" id="KW-1133">Transmembrane helix</keyword>
<dbReference type="PANTHER" id="PTHR30336">
    <property type="entry name" value="INNER MEMBRANE PROTEIN, PROBABLE PERMEASE"/>
    <property type="match status" value="1"/>
</dbReference>
<evidence type="ECO:0000313" key="4">
    <source>
        <dbReference type="EMBL" id="RQH07536.1"/>
    </source>
</evidence>
<organism evidence="4 5">
    <name type="scientific">Paraburkholderia dinghuensis</name>
    <dbReference type="NCBI Taxonomy" id="2305225"/>
    <lineage>
        <taxon>Bacteria</taxon>
        <taxon>Pseudomonadati</taxon>
        <taxon>Pseudomonadota</taxon>
        <taxon>Betaproteobacteria</taxon>
        <taxon>Burkholderiales</taxon>
        <taxon>Burkholderiaceae</taxon>
        <taxon>Paraburkholderia</taxon>
    </lineage>
</organism>
<dbReference type="GO" id="GO:0005886">
    <property type="term" value="C:plasma membrane"/>
    <property type="evidence" value="ECO:0007669"/>
    <property type="project" value="TreeGrafter"/>
</dbReference>
<dbReference type="Proteomes" id="UP000272778">
    <property type="component" value="Unassembled WGS sequence"/>
</dbReference>
<reference evidence="4 5" key="1">
    <citation type="submission" date="2018-11" db="EMBL/GenBank/DDBJ databases">
        <title>Paraburkholderia sp. DHOA04, isolated from soil.</title>
        <authorList>
            <person name="Gao Z.-H."/>
            <person name="Qiu L.-H."/>
            <person name="Fu J.-C."/>
        </authorList>
    </citation>
    <scope>NUCLEOTIDE SEQUENCE [LARGE SCALE GENOMIC DNA]</scope>
    <source>
        <strain evidence="4 5">DHOA04</strain>
    </source>
</reference>
<accession>A0A3N6Q579</accession>
<dbReference type="AlphaFoldDB" id="A0A3N6Q579"/>
<feature type="domain" description="DUF218" evidence="3">
    <location>
        <begin position="112"/>
        <end position="273"/>
    </location>
</feature>
<evidence type="ECO:0000256" key="1">
    <source>
        <dbReference type="SAM" id="MobiDB-lite"/>
    </source>
</evidence>
<proteinExistence type="predicted"/>
<dbReference type="InterPro" id="IPR003848">
    <property type="entry name" value="DUF218"/>
</dbReference>
<dbReference type="Gene3D" id="3.40.50.620">
    <property type="entry name" value="HUPs"/>
    <property type="match status" value="1"/>
</dbReference>
<keyword evidence="2" id="KW-0472">Membrane</keyword>
<evidence type="ECO:0000259" key="3">
    <source>
        <dbReference type="Pfam" id="PF02698"/>
    </source>
</evidence>
<feature type="transmembrane region" description="Helical" evidence="2">
    <location>
        <begin position="35"/>
        <end position="57"/>
    </location>
</feature>
<dbReference type="CDD" id="cd06259">
    <property type="entry name" value="YdcF-like"/>
    <property type="match status" value="1"/>
</dbReference>
<name>A0A3N6Q579_9BURK</name>
<protein>
    <submittedName>
        <fullName evidence="4">YdcF family protein</fullName>
    </submittedName>
</protein>
<dbReference type="OrthoDB" id="9809813at2"/>
<feature type="transmembrane region" description="Helical" evidence="2">
    <location>
        <begin position="63"/>
        <end position="85"/>
    </location>
</feature>
<dbReference type="EMBL" id="RQIS01000005">
    <property type="protein sequence ID" value="RQH07536.1"/>
    <property type="molecule type" value="Genomic_DNA"/>
</dbReference>
<sequence length="286" mass="31625">MIRAPVRVASRSPHRQRGATIAAQKRKGATSRKPYVTLFKLILFVFFVAFIAVSLLWRSARTAIAVITGVLFWLLASGWLTGMLLDLAQPVIYRTPYDPAQELPAPFGLRTGIVVLGGGTRTGDDGVLVPKRDVYARLSAAASLYRQCKLAGGVCRVIVSGGNPQRHTATEADTYAPYLLRAGVASVDLVLENTSLTTWQNARNVMYLQRAQPDDILFLITSAYHMQRALLDFQRFGANPVPVVSGVRHAQTGWWPRLVNLCGAQIALHELFGMVQFHAYRMIGWF</sequence>
<dbReference type="InterPro" id="IPR051599">
    <property type="entry name" value="Cell_Envelope_Assoc"/>
</dbReference>
<dbReference type="PANTHER" id="PTHR30336:SF20">
    <property type="entry name" value="DUF218 DOMAIN-CONTAINING PROTEIN"/>
    <property type="match status" value="1"/>
</dbReference>
<keyword evidence="2" id="KW-0812">Transmembrane</keyword>